<dbReference type="InterPro" id="IPR038726">
    <property type="entry name" value="PDDEXK_AddAB-type"/>
</dbReference>
<dbReference type="InterPro" id="IPR011604">
    <property type="entry name" value="PDDEXK-like_dom_sf"/>
</dbReference>
<evidence type="ECO:0000259" key="1">
    <source>
        <dbReference type="Pfam" id="PF12705"/>
    </source>
</evidence>
<dbReference type="AlphaFoldDB" id="A0A2N9M3V5"/>
<dbReference type="EMBL" id="OKRB01000137">
    <property type="protein sequence ID" value="SPE30174.1"/>
    <property type="molecule type" value="Genomic_DNA"/>
</dbReference>
<protein>
    <recommendedName>
        <fullName evidence="1">PD-(D/E)XK endonuclease-like domain-containing protein</fullName>
    </recommendedName>
</protein>
<dbReference type="Gene3D" id="3.90.320.10">
    <property type="match status" value="1"/>
</dbReference>
<evidence type="ECO:0000313" key="3">
    <source>
        <dbReference type="Proteomes" id="UP000239735"/>
    </source>
</evidence>
<proteinExistence type="predicted"/>
<reference evidence="3" key="1">
    <citation type="submission" date="2018-02" db="EMBL/GenBank/DDBJ databases">
        <authorList>
            <person name="Hausmann B."/>
        </authorList>
    </citation>
    <scope>NUCLEOTIDE SEQUENCE [LARGE SCALE GENOMIC DNA]</scope>
    <source>
        <strain evidence="3">Peat soil MAG SbA5</strain>
    </source>
</reference>
<evidence type="ECO:0000313" key="2">
    <source>
        <dbReference type="EMBL" id="SPE30174.1"/>
    </source>
</evidence>
<dbReference type="Proteomes" id="UP000239735">
    <property type="component" value="Unassembled WGS sequence"/>
</dbReference>
<organism evidence="2 3">
    <name type="scientific">Candidatus Sulfuritelmatomonas gaucii</name>
    <dbReference type="NCBI Taxonomy" id="2043161"/>
    <lineage>
        <taxon>Bacteria</taxon>
        <taxon>Pseudomonadati</taxon>
        <taxon>Acidobacteriota</taxon>
        <taxon>Terriglobia</taxon>
        <taxon>Terriglobales</taxon>
        <taxon>Acidobacteriaceae</taxon>
        <taxon>Candidatus Sulfuritelmatomonas</taxon>
    </lineage>
</organism>
<accession>A0A2N9M3V5</accession>
<sequence>MTYSYTQISQYLSCPRRYRHRYLDGWREKDTRAAMLFGRAFEQAVAALFRREDPGAVWCEQWSLCKDMGLTYPGNDTWDRMLQQGVQLLERLAQDDRVRIRRPRSNQQIQFTRMLASGNNFVSYVDAIGELDGTPCVLEWKTSSARYPEGPAGISALDPQLVCYSWMTGINEVAQIVFVRKRLVEVQYLRATISEEQRQEFATLVDDTVRRIESGLFLPHSGIRFPQNPCTTCPFIGLCLDKSDLVETALVRKPGVDLGLFDELSF</sequence>
<name>A0A2N9M3V5_9BACT</name>
<gene>
    <name evidence="2" type="ORF">SBA5_760008</name>
</gene>
<feature type="domain" description="PD-(D/E)XK endonuclease-like" evidence="1">
    <location>
        <begin position="3"/>
        <end position="239"/>
    </location>
</feature>
<dbReference type="Pfam" id="PF12705">
    <property type="entry name" value="PDDEXK_1"/>
    <property type="match status" value="1"/>
</dbReference>